<protein>
    <submittedName>
        <fullName evidence="3">Endonuclease</fullName>
    </submittedName>
</protein>
<keyword evidence="4" id="KW-1185">Reference proteome</keyword>
<dbReference type="Pfam" id="PF10593">
    <property type="entry name" value="Z1"/>
    <property type="match status" value="1"/>
</dbReference>
<reference evidence="3" key="2">
    <citation type="submission" date="2020-09" db="EMBL/GenBank/DDBJ databases">
        <authorList>
            <person name="Sun Q."/>
            <person name="Ohkuma M."/>
        </authorList>
    </citation>
    <scope>NUCLEOTIDE SEQUENCE</scope>
    <source>
        <strain evidence="3">JCM 4346</strain>
    </source>
</reference>
<accession>A0A918C4K9</accession>
<feature type="domain" description="Putative endonuclease Z1" evidence="2">
    <location>
        <begin position="429"/>
        <end position="659"/>
    </location>
</feature>
<evidence type="ECO:0000313" key="4">
    <source>
        <dbReference type="Proteomes" id="UP000658320"/>
    </source>
</evidence>
<organism evidence="3 4">
    <name type="scientific">Streptomyces aurantiogriseus</name>
    <dbReference type="NCBI Taxonomy" id="66870"/>
    <lineage>
        <taxon>Bacteria</taxon>
        <taxon>Bacillati</taxon>
        <taxon>Actinomycetota</taxon>
        <taxon>Actinomycetes</taxon>
        <taxon>Kitasatosporales</taxon>
        <taxon>Streptomycetaceae</taxon>
        <taxon>Streptomyces</taxon>
    </lineage>
</organism>
<dbReference type="EMBL" id="BMSX01000004">
    <property type="protein sequence ID" value="GGR06311.1"/>
    <property type="molecule type" value="Genomic_DNA"/>
</dbReference>
<dbReference type="RefSeq" id="WP_229910904.1">
    <property type="nucleotide sequence ID" value="NZ_BMSX01000004.1"/>
</dbReference>
<reference evidence="3" key="1">
    <citation type="journal article" date="2014" name="Int. J. Syst. Evol. Microbiol.">
        <title>Complete genome sequence of Corynebacterium casei LMG S-19264T (=DSM 44701T), isolated from a smear-ripened cheese.</title>
        <authorList>
            <consortium name="US DOE Joint Genome Institute (JGI-PGF)"/>
            <person name="Walter F."/>
            <person name="Albersmeier A."/>
            <person name="Kalinowski J."/>
            <person name="Ruckert C."/>
        </authorList>
    </citation>
    <scope>NUCLEOTIDE SEQUENCE</scope>
    <source>
        <strain evidence="3">JCM 4346</strain>
    </source>
</reference>
<keyword evidence="3" id="KW-0540">Nuclease</keyword>
<evidence type="ECO:0000313" key="3">
    <source>
        <dbReference type="EMBL" id="GGR06311.1"/>
    </source>
</evidence>
<evidence type="ECO:0000259" key="2">
    <source>
        <dbReference type="Pfam" id="PF10593"/>
    </source>
</evidence>
<dbReference type="GO" id="GO:0004519">
    <property type="term" value="F:endonuclease activity"/>
    <property type="evidence" value="ECO:0007669"/>
    <property type="project" value="UniProtKB-KW"/>
</dbReference>
<proteinExistence type="predicted"/>
<keyword evidence="3" id="KW-0255">Endonuclease</keyword>
<dbReference type="AlphaFoldDB" id="A0A918C4K9"/>
<comment type="caution">
    <text evidence="3">The sequence shown here is derived from an EMBL/GenBank/DDBJ whole genome shotgun (WGS) entry which is preliminary data.</text>
</comment>
<name>A0A918C4K9_9ACTN</name>
<feature type="region of interest" description="Disordered" evidence="1">
    <location>
        <begin position="837"/>
        <end position="859"/>
    </location>
</feature>
<dbReference type="InterPro" id="IPR018310">
    <property type="entry name" value="Put_endonuclease_Z1-dom"/>
</dbReference>
<dbReference type="Proteomes" id="UP000658320">
    <property type="component" value="Unassembled WGS sequence"/>
</dbReference>
<sequence length="928" mass="104207">MSVTPEESPDDSLATAKRLVLAMLSPDRQPTDQEVDSAVNAVHGLLSVQGKSIDRDVLAKEIEAMTAIFQGRSSGLDDDSDGHLPWLPEAKNDRDWDFWERYRRYLEDVRGMPPWVVRRLDQTTDEVLGQLEDPRRPGRWRRTGLVIGQVQSGKTGQYIGLAAKAVDAGYRLIVVLAGIHNDLRSQTQLRIDEGLLGFDTQFQMRSSEGGKSRLMGAGRMPFAKKLDIASPTNSSEKGDFGKQAANTVNFPLGSFPVVLVIKKHYQILSYLRKWVTEVHGTVDEDGRSIVRDVPLFVIDDEADNASINTAREPEADPTKTNKAIRELINSFDKAAYVGYTATPFANIYIDPETKHAELGADLFPESFIRTLPAPSNYLGPERTFGLATDADDEEDVLALPLVRPVDDSDAWLPANHRSRDVPASELPASLREAIASFVLACAARRARGQTKVHNSMLVHVTRFTGVQELVREQVDDHLRLVIDTLRDRYGKGPELMSELQELWEKDFVPTTECFTEDEAERLSWDQVSKQLLPAIRKIQVKTVNGASRDALDYFENRRSGLSVIAIGGQKLSRGLTLEGLTVSYYLRVSKTYDTLLQMGRWFGYRPGYEDVCRLYTTPALEAAYVEVTAATDELIREIEEMAALNLTPKEFGLKVRSSSLGLTVTAANKMRRGTKVLLSYSGEGPESVIFNLSRGSINSNFKVLENLVRRLDAVAEPEELAAGGRLLWRGVPPELVTSFLTEYETDRMAQRVRPRFIAKYIEQCRKVGELGNWTVCLVSRSGSDYPQEIAGHTVGLVTRNPLNKETYKADGRYTIRRVLSPPDEMLDLAPEQREAARELSRRAAEKLEKPAPRNPSGDHIRWQRRTDQALLLIYPIELQSQGVDTDKPLVGFQVSFPNSEHQSETEYVVNQIWFQEDIYSTDEEEDDE</sequence>
<keyword evidence="3" id="KW-0378">Hydrolase</keyword>
<evidence type="ECO:0000256" key="1">
    <source>
        <dbReference type="SAM" id="MobiDB-lite"/>
    </source>
</evidence>
<gene>
    <name evidence="3" type="ORF">GCM10010251_22580</name>
</gene>